<evidence type="ECO:0000313" key="1">
    <source>
        <dbReference type="EMBL" id="AQY22234.1"/>
    </source>
</evidence>
<dbReference type="Gene3D" id="3.40.30.10">
    <property type="entry name" value="Glutaredoxin"/>
    <property type="match status" value="1"/>
</dbReference>
<dbReference type="EMBL" id="CP011859">
    <property type="protein sequence ID" value="AQY22234.1"/>
    <property type="molecule type" value="Genomic_DNA"/>
</dbReference>
<proteinExistence type="predicted"/>
<dbReference type="SUPFAM" id="SSF52833">
    <property type="entry name" value="Thioredoxin-like"/>
    <property type="match status" value="1"/>
</dbReference>
<organism evidence="1 2">
    <name type="scientific">Riemerella anatipestifer</name>
    <name type="common">Moraxella anatipestifer</name>
    <dbReference type="NCBI Taxonomy" id="34085"/>
    <lineage>
        <taxon>Bacteria</taxon>
        <taxon>Pseudomonadati</taxon>
        <taxon>Bacteroidota</taxon>
        <taxon>Flavobacteriia</taxon>
        <taxon>Flavobacteriales</taxon>
        <taxon>Weeksellaceae</taxon>
        <taxon>Riemerella</taxon>
    </lineage>
</organism>
<evidence type="ECO:0000313" key="2">
    <source>
        <dbReference type="Proteomes" id="UP000189883"/>
    </source>
</evidence>
<dbReference type="InterPro" id="IPR036249">
    <property type="entry name" value="Thioredoxin-like_sf"/>
</dbReference>
<name>A0A1S7DSZ7_RIEAN</name>
<accession>A0A1S7DSZ7</accession>
<dbReference type="RefSeq" id="WP_079207441.1">
    <property type="nucleotide sequence ID" value="NZ_CP011859.1"/>
</dbReference>
<gene>
    <name evidence="1" type="ORF">AB406_1287</name>
</gene>
<dbReference type="AlphaFoldDB" id="A0A1S7DSZ7"/>
<reference evidence="1 2" key="1">
    <citation type="submission" date="2015-06" db="EMBL/GenBank/DDBJ databases">
        <title>R. anatipestifer strain HXb2 is the most virulent strain so far, and the genome sequence would help us uncover the pathogenesis.</title>
        <authorList>
            <person name="Hu Q."/>
            <person name="Qi J."/>
            <person name="Bo H."/>
            <person name="Liu G."/>
            <person name="Tao M."/>
            <person name="Ding Y."/>
            <person name="Xue Y."/>
        </authorList>
    </citation>
    <scope>NUCLEOTIDE SEQUENCE [LARGE SCALE GENOMIC DNA]</scope>
    <source>
        <strain evidence="1 2">HXb2</strain>
    </source>
</reference>
<dbReference type="Proteomes" id="UP000189883">
    <property type="component" value="Chromosome"/>
</dbReference>
<protein>
    <submittedName>
        <fullName evidence="1">Uncharacterized protein</fullName>
    </submittedName>
</protein>
<sequence>MKGLVFRLFLLLSFSLGYPQSVQYVGKEDIRSIASKSERTLLKTFTIWCEPCRMNMKNYIDVESQYKNTQLYYVLIETEGNKRLQPTIDYLTGKHPKAKILVLKDEDFGRGVRRKNKNFLKTFNYNDQPIDEGIGKDIVLDKGANVLAVTSWQDRLSDETWQDNIGILRRKVFPLLK</sequence>